<dbReference type="EMBL" id="CAMXCT020006246">
    <property type="protein sequence ID" value="CAL1167624.1"/>
    <property type="molecule type" value="Genomic_DNA"/>
</dbReference>
<evidence type="ECO:0000313" key="3">
    <source>
        <dbReference type="EMBL" id="CAL4801561.1"/>
    </source>
</evidence>
<dbReference type="InterPro" id="IPR011990">
    <property type="entry name" value="TPR-like_helical_dom_sf"/>
</dbReference>
<dbReference type="OrthoDB" id="1880850at2759"/>
<dbReference type="Proteomes" id="UP001152797">
    <property type="component" value="Unassembled WGS sequence"/>
</dbReference>
<reference evidence="1" key="1">
    <citation type="submission" date="2022-10" db="EMBL/GenBank/DDBJ databases">
        <authorList>
            <person name="Chen Y."/>
            <person name="Dougan E. K."/>
            <person name="Chan C."/>
            <person name="Rhodes N."/>
            <person name="Thang M."/>
        </authorList>
    </citation>
    <scope>NUCLEOTIDE SEQUENCE</scope>
</reference>
<proteinExistence type="predicted"/>
<protein>
    <submittedName>
        <fullName evidence="3">Voltage-dependent T-type calcium channel subunit alpha-1H</fullName>
    </submittedName>
</protein>
<organism evidence="1">
    <name type="scientific">Cladocopium goreaui</name>
    <dbReference type="NCBI Taxonomy" id="2562237"/>
    <lineage>
        <taxon>Eukaryota</taxon>
        <taxon>Sar</taxon>
        <taxon>Alveolata</taxon>
        <taxon>Dinophyceae</taxon>
        <taxon>Suessiales</taxon>
        <taxon>Symbiodiniaceae</taxon>
        <taxon>Cladocopium</taxon>
    </lineage>
</organism>
<dbReference type="EMBL" id="CAMXCT030006246">
    <property type="protein sequence ID" value="CAL4801561.1"/>
    <property type="molecule type" value="Genomic_DNA"/>
</dbReference>
<evidence type="ECO:0000313" key="4">
    <source>
        <dbReference type="Proteomes" id="UP001152797"/>
    </source>
</evidence>
<dbReference type="PANTHER" id="PTHR47938:SF35">
    <property type="entry name" value="PENTATRICOPEPTIDE REPEAT-CONTAINING PROTEIN 4, MITOCHONDRIAL-RELATED"/>
    <property type="match status" value="1"/>
</dbReference>
<dbReference type="PANTHER" id="PTHR47938">
    <property type="entry name" value="RESPIRATORY COMPLEX I CHAPERONE (CIA84), PUTATIVE (AFU_ORTHOLOGUE AFUA_2G06020)-RELATED"/>
    <property type="match status" value="1"/>
</dbReference>
<comment type="caution">
    <text evidence="1">The sequence shown here is derived from an EMBL/GenBank/DDBJ whole genome shotgun (WGS) entry which is preliminary data.</text>
</comment>
<dbReference type="Gene3D" id="1.25.40.10">
    <property type="entry name" value="Tetratricopeptide repeat domain"/>
    <property type="match status" value="2"/>
</dbReference>
<evidence type="ECO:0000313" key="2">
    <source>
        <dbReference type="EMBL" id="CAL1167624.1"/>
    </source>
</evidence>
<reference evidence="2" key="2">
    <citation type="submission" date="2024-04" db="EMBL/GenBank/DDBJ databases">
        <authorList>
            <person name="Chen Y."/>
            <person name="Shah S."/>
            <person name="Dougan E. K."/>
            <person name="Thang M."/>
            <person name="Chan C."/>
        </authorList>
    </citation>
    <scope>NUCLEOTIDE SEQUENCE [LARGE SCALE GENOMIC DNA]</scope>
</reference>
<sequence length="1080" mass="118568">MSQTSPWSPSRHVLVDLCERRAVRRARQLLQAADQSVDKLRCSTAVLSALSRIAAWQDAVDLLFSIGGDPIGYTCGITACRGRQWPKTLMLLERMGQERVLRDELVMNSVCSALERVTLWHGSLQLMPPNLRAISSTIHACVKGGQWHSATSLLHGASSARVVVDSVAATPLLDSHWLRGVMLLTWMQQSSLEADEVSQEAFCHSAGQAEQWRKALWAQSPRKLAAALSGRSPSAWRFAAASLVYLSERSLADATNCCMTLALCAEPNWRLAQQLLLAALAASPCNVDAAVCTAAVSAATAAGILSLMRQRAICPSCATAVAATSALVQKSLWRQAGVLLAKMQEHALLPSIALQNVEVSAAQTRNAWATALQSLQSLQLAVATRPGSAGSAPAWTSAVAACDWVEAWQLLRRMEELQLEVSQVTATAAAGSSWEDALAAVALRASGAALAALMKGAKAGCAGCWSRALQLALAQRECPSMDPKNRDIGFNSAVAACGLAGEWQLAQHVFRLHGHDAVGLSAALGPWKAALALLRASASVDDVCFSVAIASCARAEEKFAFDVMVLAAQFAVDAWGGVLMRGHDCCVLLAAPYCYAQTIDIFDFSIPLLVLLFVMLFICVSSKSCALWLRQMGKKAPEEPYHCTESLTGMPQNALDLEQKLMAIWGTSCLGGKGDYHKALPKSQEWGRAAASFYATMKLDFGFQADSVRNQFEHLISLWRSHAAMVTDLAIQDAYENRWRWSSGSWSDQTEPVRMDVNGNKALTWARHKFVAIVHKVEQWSELTAKVISTVPPTCRIGKPLAQGDKASHRSTVKWALARGPWGMAVAAEKINAWFDFAARECFEERHWEVAARLPEATLSHRSGALGALLCGHLIRFDMTNIFVERAPENPCNLLVRPEVRGQYDQGAELQLWWRRALAPGDSMVERTSKLWVLRMASLLFANSSGPFRNSFFYDTVPISARHQLRRDFPLTGDCAYACFQDYDGVGQEGILVCRNMGHRNRFRVSMIFSTPEDKWPHWASLLFSFLTDMIRKAIVRFLNRPGIQQMRQVDEEFYLVLCMRSFNRGPPLVPETRDTDTEA</sequence>
<accession>A0A9P1GKT4</accession>
<dbReference type="AlphaFoldDB" id="A0A9P1GKT4"/>
<gene>
    <name evidence="1" type="ORF">C1SCF055_LOCUS39162</name>
</gene>
<evidence type="ECO:0000313" key="1">
    <source>
        <dbReference type="EMBL" id="CAI4014249.1"/>
    </source>
</evidence>
<name>A0A9P1GKT4_9DINO</name>
<keyword evidence="4" id="KW-1185">Reference proteome</keyword>
<dbReference type="EMBL" id="CAMXCT010006246">
    <property type="protein sequence ID" value="CAI4014249.1"/>
    <property type="molecule type" value="Genomic_DNA"/>
</dbReference>
<dbReference type="GO" id="GO:0003729">
    <property type="term" value="F:mRNA binding"/>
    <property type="evidence" value="ECO:0007669"/>
    <property type="project" value="TreeGrafter"/>
</dbReference>